<dbReference type="AlphaFoldDB" id="A0A0F0L2A4"/>
<dbReference type="Proteomes" id="UP000033725">
    <property type="component" value="Unassembled WGS sequence"/>
</dbReference>
<dbReference type="RefSeq" id="WP_082066183.1">
    <property type="nucleotide sequence ID" value="NZ_JYIV01000010.1"/>
</dbReference>
<dbReference type="EMBL" id="JYIV01000010">
    <property type="protein sequence ID" value="KJL26515.1"/>
    <property type="molecule type" value="Genomic_DNA"/>
</dbReference>
<evidence type="ECO:0008006" key="3">
    <source>
        <dbReference type="Google" id="ProtNLM"/>
    </source>
</evidence>
<name>A0A0F0L2A4_9MICO</name>
<reference evidence="1 2" key="1">
    <citation type="submission" date="2015-02" db="EMBL/GenBank/DDBJ databases">
        <title>Draft genome sequences of ten Microbacterium spp. with emphasis on heavy metal contaminated environments.</title>
        <authorList>
            <person name="Corretto E."/>
        </authorList>
    </citation>
    <scope>NUCLEOTIDE SEQUENCE [LARGE SCALE GENOMIC DNA]</scope>
    <source>
        <strain evidence="1 2">BEL163</strain>
    </source>
</reference>
<evidence type="ECO:0000313" key="1">
    <source>
        <dbReference type="EMBL" id="KJL26515.1"/>
    </source>
</evidence>
<comment type="caution">
    <text evidence="1">The sequence shown here is derived from an EMBL/GenBank/DDBJ whole genome shotgun (WGS) entry which is preliminary data.</text>
</comment>
<organism evidence="1 2">
    <name type="scientific">Microbacterium oxydans</name>
    <dbReference type="NCBI Taxonomy" id="82380"/>
    <lineage>
        <taxon>Bacteria</taxon>
        <taxon>Bacillati</taxon>
        <taxon>Actinomycetota</taxon>
        <taxon>Actinomycetes</taxon>
        <taxon>Micrococcales</taxon>
        <taxon>Microbacteriaceae</taxon>
        <taxon>Microbacterium</taxon>
    </lineage>
</organism>
<dbReference type="Pfam" id="PF11387">
    <property type="entry name" value="DUF2795"/>
    <property type="match status" value="1"/>
</dbReference>
<gene>
    <name evidence="1" type="ORF">RN51_00157</name>
</gene>
<dbReference type="OrthoDB" id="5116616at2"/>
<proteinExistence type="predicted"/>
<protein>
    <recommendedName>
        <fullName evidence="3">DUF2795 domain-containing protein</fullName>
    </recommendedName>
</protein>
<accession>A0A0F0L2A4</accession>
<dbReference type="PATRIC" id="fig|82380.10.peg.155"/>
<dbReference type="InterPro" id="IPR021527">
    <property type="entry name" value="DUF2795"/>
</dbReference>
<evidence type="ECO:0000313" key="2">
    <source>
        <dbReference type="Proteomes" id="UP000033725"/>
    </source>
</evidence>
<sequence>MPLPTSLHRFLTDMEYPATRDDLLREAARDGLDTHDRALLQDLPEQTFDAAWHIRLTLARRTFAGTSTPSLANA</sequence>